<dbReference type="PROSITE" id="PS50110">
    <property type="entry name" value="RESPONSE_REGULATORY"/>
    <property type="match status" value="1"/>
</dbReference>
<evidence type="ECO:0000256" key="1">
    <source>
        <dbReference type="ARBA" id="ARBA00023125"/>
    </source>
</evidence>
<dbReference type="GO" id="GO:0000976">
    <property type="term" value="F:transcription cis-regulatory region binding"/>
    <property type="evidence" value="ECO:0007669"/>
    <property type="project" value="TreeGrafter"/>
</dbReference>
<dbReference type="InterPro" id="IPR007492">
    <property type="entry name" value="LytTR_DNA-bd_dom"/>
</dbReference>
<dbReference type="SMART" id="SM00448">
    <property type="entry name" value="REC"/>
    <property type="match status" value="1"/>
</dbReference>
<name>A0A4U6D4U6_9BACT</name>
<evidence type="ECO:0000259" key="3">
    <source>
        <dbReference type="PROSITE" id="PS50110"/>
    </source>
</evidence>
<organism evidence="4 5">
    <name type="scientific">Dyadobacter frigoris</name>
    <dbReference type="NCBI Taxonomy" id="2576211"/>
    <lineage>
        <taxon>Bacteria</taxon>
        <taxon>Pseudomonadati</taxon>
        <taxon>Bacteroidota</taxon>
        <taxon>Cytophagia</taxon>
        <taxon>Cytophagales</taxon>
        <taxon>Spirosomataceae</taxon>
        <taxon>Dyadobacter</taxon>
    </lineage>
</organism>
<feature type="modified residue" description="4-aspartylphosphate" evidence="2">
    <location>
        <position position="57"/>
    </location>
</feature>
<dbReference type="AlphaFoldDB" id="A0A4U6D4U6"/>
<dbReference type="Gene3D" id="3.40.50.2300">
    <property type="match status" value="1"/>
</dbReference>
<keyword evidence="5" id="KW-1185">Reference proteome</keyword>
<dbReference type="GO" id="GO:0005829">
    <property type="term" value="C:cytosol"/>
    <property type="evidence" value="ECO:0007669"/>
    <property type="project" value="TreeGrafter"/>
</dbReference>
<evidence type="ECO:0000313" key="4">
    <source>
        <dbReference type="EMBL" id="TKT91425.1"/>
    </source>
</evidence>
<dbReference type="GO" id="GO:0032993">
    <property type="term" value="C:protein-DNA complex"/>
    <property type="evidence" value="ECO:0007669"/>
    <property type="project" value="TreeGrafter"/>
</dbReference>
<dbReference type="RefSeq" id="WP_137340574.1">
    <property type="nucleotide sequence ID" value="NZ_SZVO01000006.1"/>
</dbReference>
<dbReference type="GO" id="GO:0000156">
    <property type="term" value="F:phosphorelay response regulator activity"/>
    <property type="evidence" value="ECO:0007669"/>
    <property type="project" value="TreeGrafter"/>
</dbReference>
<dbReference type="Gene3D" id="2.40.50.1020">
    <property type="entry name" value="LytTr DNA-binding domain"/>
    <property type="match status" value="1"/>
</dbReference>
<protein>
    <submittedName>
        <fullName evidence="4">Response regulator transcription factor</fullName>
    </submittedName>
</protein>
<dbReference type="Pfam" id="PF00072">
    <property type="entry name" value="Response_reg"/>
    <property type="match status" value="1"/>
</dbReference>
<keyword evidence="1" id="KW-0238">DNA-binding</keyword>
<reference evidence="4 5" key="1">
    <citation type="submission" date="2019-05" db="EMBL/GenBank/DDBJ databases">
        <title>Dyadobacter AR-3-8 sp. nov., isolated from arctic soil.</title>
        <authorList>
            <person name="Chaudhary D.K."/>
        </authorList>
    </citation>
    <scope>NUCLEOTIDE SEQUENCE [LARGE SCALE GENOMIC DNA]</scope>
    <source>
        <strain evidence="4 5">AR-3-8</strain>
    </source>
</reference>
<dbReference type="SUPFAM" id="SSF52172">
    <property type="entry name" value="CheY-like"/>
    <property type="match status" value="1"/>
</dbReference>
<dbReference type="PANTHER" id="PTHR48111">
    <property type="entry name" value="REGULATOR OF RPOS"/>
    <property type="match status" value="1"/>
</dbReference>
<dbReference type="EMBL" id="SZVO01000006">
    <property type="protein sequence ID" value="TKT91425.1"/>
    <property type="molecule type" value="Genomic_DNA"/>
</dbReference>
<dbReference type="InterPro" id="IPR011006">
    <property type="entry name" value="CheY-like_superfamily"/>
</dbReference>
<keyword evidence="2" id="KW-0597">Phosphoprotein</keyword>
<dbReference type="SMART" id="SM00850">
    <property type="entry name" value="LytTR"/>
    <property type="match status" value="1"/>
</dbReference>
<dbReference type="InterPro" id="IPR039420">
    <property type="entry name" value="WalR-like"/>
</dbReference>
<accession>A0A4U6D4U6</accession>
<dbReference type="GO" id="GO:0006355">
    <property type="term" value="P:regulation of DNA-templated transcription"/>
    <property type="evidence" value="ECO:0007669"/>
    <property type="project" value="TreeGrafter"/>
</dbReference>
<sequence length="240" mass="27169">MNTKLKCLLLDDELPGLTYLCMLCEQIPGLEVVKAFNNPVKLMKASEILDFDLCILDIEMPGLNGLEVAQLLKGKPVIFITAYKEFAAEAFDLDAVDYIRKPIQKERLEKAVLKAAKLIEKGKTEKQFMQLNTNKGKALVAFDQLLLITSAEKEKRDKVAYLENGIEITLKNISFEQLLALLPAENFCRISKKDIIALKAVRFFTHQDVTTTIIPENSERELVITLGDNFRKEFLEKVSS</sequence>
<comment type="caution">
    <text evidence="4">The sequence shown here is derived from an EMBL/GenBank/DDBJ whole genome shotgun (WGS) entry which is preliminary data.</text>
</comment>
<proteinExistence type="predicted"/>
<gene>
    <name evidence="4" type="ORF">FDK13_13715</name>
</gene>
<evidence type="ECO:0000313" key="5">
    <source>
        <dbReference type="Proteomes" id="UP000304900"/>
    </source>
</evidence>
<dbReference type="OrthoDB" id="9787344at2"/>
<dbReference type="InterPro" id="IPR001789">
    <property type="entry name" value="Sig_transdc_resp-reg_receiver"/>
</dbReference>
<dbReference type="PANTHER" id="PTHR48111:SF69">
    <property type="entry name" value="RESPONSE REGULATOR RECEIVER"/>
    <property type="match status" value="1"/>
</dbReference>
<dbReference type="Proteomes" id="UP000304900">
    <property type="component" value="Unassembled WGS sequence"/>
</dbReference>
<evidence type="ECO:0000256" key="2">
    <source>
        <dbReference type="PROSITE-ProRule" id="PRU00169"/>
    </source>
</evidence>
<feature type="domain" description="Response regulatory" evidence="3">
    <location>
        <begin position="6"/>
        <end position="116"/>
    </location>
</feature>